<dbReference type="Proteomes" id="UP000801864">
    <property type="component" value="Unassembled WGS sequence"/>
</dbReference>
<keyword evidence="2" id="KW-1185">Reference proteome</keyword>
<protein>
    <submittedName>
        <fullName evidence="1">Uncharacterized protein</fullName>
    </submittedName>
</protein>
<accession>A0A9P5CB55</accession>
<sequence>MNEQILNPLNQGPAEERTQHRALRTAIRLDSITVTPNLMWGEGRTGNASNMLSGHFFALDAAQSTVLVLAHCPKAALVLQQASRSLFCARTLPLSSMVEKPRRTPEEC</sequence>
<organism evidence="1 2">
    <name type="scientific">Trichoderma lentiforme</name>
    <dbReference type="NCBI Taxonomy" id="1567552"/>
    <lineage>
        <taxon>Eukaryota</taxon>
        <taxon>Fungi</taxon>
        <taxon>Dikarya</taxon>
        <taxon>Ascomycota</taxon>
        <taxon>Pezizomycotina</taxon>
        <taxon>Sordariomycetes</taxon>
        <taxon>Hypocreomycetidae</taxon>
        <taxon>Hypocreales</taxon>
        <taxon>Hypocreaceae</taxon>
        <taxon>Trichoderma</taxon>
    </lineage>
</organism>
<comment type="caution">
    <text evidence="1">The sequence shown here is derived from an EMBL/GenBank/DDBJ whole genome shotgun (WGS) entry which is preliminary data.</text>
</comment>
<evidence type="ECO:0000313" key="1">
    <source>
        <dbReference type="EMBL" id="KAF3069534.1"/>
    </source>
</evidence>
<dbReference type="AlphaFoldDB" id="A0A9P5CB55"/>
<dbReference type="EMBL" id="QLNT01000012">
    <property type="protein sequence ID" value="KAF3069534.1"/>
    <property type="molecule type" value="Genomic_DNA"/>
</dbReference>
<evidence type="ECO:0000313" key="2">
    <source>
        <dbReference type="Proteomes" id="UP000801864"/>
    </source>
</evidence>
<name>A0A9P5CB55_9HYPO</name>
<gene>
    <name evidence="1" type="ORF">CFAM422_007204</name>
</gene>
<proteinExistence type="predicted"/>
<reference evidence="1 2" key="1">
    <citation type="submission" date="2018-06" db="EMBL/GenBank/DDBJ databases">
        <title>Genome analysis of cellulolytic fungus Trichoderma lentiforme CFAM-422.</title>
        <authorList>
            <person name="Steindorff A.S."/>
            <person name="Formighieri E.F."/>
            <person name="Midorikawa G.E.O."/>
            <person name="Tamietti M.S."/>
            <person name="Ramos E.Z."/>
            <person name="Silva A.S."/>
            <person name="Bon E.P.S."/>
            <person name="Mendes T.D."/>
            <person name="Damaso M.C.T."/>
            <person name="Favaro L.C.L."/>
        </authorList>
    </citation>
    <scope>NUCLEOTIDE SEQUENCE [LARGE SCALE GENOMIC DNA]</scope>
    <source>
        <strain evidence="1 2">CFAM-422</strain>
    </source>
</reference>